<proteinExistence type="predicted"/>
<gene>
    <name evidence="1" type="ORF">K488DRAFT_82015</name>
</gene>
<name>A0ACB8QYY6_9AGAM</name>
<sequence length="129" mass="14600">MALGKYPVDTGVKVVRGYLPLHLYLNNFELIASVSRSGGIDKDGDALKDPRIQEGYQDFIKSKLDEYWIQYPPDRSSNMDASDKAKLEKEGNLLIQVRKLREGIYAARRRDAFSVAGAPSVTYVLRNLY</sequence>
<keyword evidence="2" id="KW-1185">Reference proteome</keyword>
<organism evidence="1 2">
    <name type="scientific">Vararia minispora EC-137</name>
    <dbReference type="NCBI Taxonomy" id="1314806"/>
    <lineage>
        <taxon>Eukaryota</taxon>
        <taxon>Fungi</taxon>
        <taxon>Dikarya</taxon>
        <taxon>Basidiomycota</taxon>
        <taxon>Agaricomycotina</taxon>
        <taxon>Agaricomycetes</taxon>
        <taxon>Russulales</taxon>
        <taxon>Lachnocladiaceae</taxon>
        <taxon>Vararia</taxon>
    </lineage>
</organism>
<protein>
    <submittedName>
        <fullName evidence="1">Uncharacterized protein</fullName>
    </submittedName>
</protein>
<evidence type="ECO:0000313" key="2">
    <source>
        <dbReference type="Proteomes" id="UP000814128"/>
    </source>
</evidence>
<accession>A0ACB8QYY6</accession>
<reference evidence="1" key="1">
    <citation type="submission" date="2021-02" db="EMBL/GenBank/DDBJ databases">
        <authorList>
            <consortium name="DOE Joint Genome Institute"/>
            <person name="Ahrendt S."/>
            <person name="Looney B.P."/>
            <person name="Miyauchi S."/>
            <person name="Morin E."/>
            <person name="Drula E."/>
            <person name="Courty P.E."/>
            <person name="Chicoki N."/>
            <person name="Fauchery L."/>
            <person name="Kohler A."/>
            <person name="Kuo A."/>
            <person name="Labutti K."/>
            <person name="Pangilinan J."/>
            <person name="Lipzen A."/>
            <person name="Riley R."/>
            <person name="Andreopoulos W."/>
            <person name="He G."/>
            <person name="Johnson J."/>
            <person name="Barry K.W."/>
            <person name="Grigoriev I.V."/>
            <person name="Nagy L."/>
            <person name="Hibbett D."/>
            <person name="Henrissat B."/>
            <person name="Matheny P.B."/>
            <person name="Labbe J."/>
            <person name="Martin F."/>
        </authorList>
    </citation>
    <scope>NUCLEOTIDE SEQUENCE</scope>
    <source>
        <strain evidence="1">EC-137</strain>
    </source>
</reference>
<evidence type="ECO:0000313" key="1">
    <source>
        <dbReference type="EMBL" id="KAI0036576.1"/>
    </source>
</evidence>
<dbReference type="EMBL" id="MU273470">
    <property type="protein sequence ID" value="KAI0036576.1"/>
    <property type="molecule type" value="Genomic_DNA"/>
</dbReference>
<dbReference type="Proteomes" id="UP000814128">
    <property type="component" value="Unassembled WGS sequence"/>
</dbReference>
<comment type="caution">
    <text evidence="1">The sequence shown here is derived from an EMBL/GenBank/DDBJ whole genome shotgun (WGS) entry which is preliminary data.</text>
</comment>
<reference evidence="1" key="2">
    <citation type="journal article" date="2022" name="New Phytol.">
        <title>Evolutionary transition to the ectomycorrhizal habit in the genomes of a hyperdiverse lineage of mushroom-forming fungi.</title>
        <authorList>
            <person name="Looney B."/>
            <person name="Miyauchi S."/>
            <person name="Morin E."/>
            <person name="Drula E."/>
            <person name="Courty P.E."/>
            <person name="Kohler A."/>
            <person name="Kuo A."/>
            <person name="LaButti K."/>
            <person name="Pangilinan J."/>
            <person name="Lipzen A."/>
            <person name="Riley R."/>
            <person name="Andreopoulos W."/>
            <person name="He G."/>
            <person name="Johnson J."/>
            <person name="Nolan M."/>
            <person name="Tritt A."/>
            <person name="Barry K.W."/>
            <person name="Grigoriev I.V."/>
            <person name="Nagy L.G."/>
            <person name="Hibbett D."/>
            <person name="Henrissat B."/>
            <person name="Matheny P.B."/>
            <person name="Labbe J."/>
            <person name="Martin F.M."/>
        </authorList>
    </citation>
    <scope>NUCLEOTIDE SEQUENCE</scope>
    <source>
        <strain evidence="1">EC-137</strain>
    </source>
</reference>